<keyword evidence="4" id="KW-0597">Phosphoprotein</keyword>
<dbReference type="InterPro" id="IPR016152">
    <property type="entry name" value="PTrfase/Anion_transptr"/>
</dbReference>
<keyword evidence="7" id="KW-0598">Phosphotransferase system</keyword>
<dbReference type="PROSITE" id="PS00372">
    <property type="entry name" value="PTS_EIIA_TYPE_2_HIS"/>
    <property type="match status" value="1"/>
</dbReference>
<dbReference type="RefSeq" id="WP_174664670.1">
    <property type="nucleotide sequence ID" value="NZ_CP016893.1"/>
</dbReference>
<dbReference type="PANTHER" id="PTHR30181:SF2">
    <property type="entry name" value="PTS SYSTEM MANNITOL-SPECIFIC EIICBA COMPONENT"/>
    <property type="match status" value="1"/>
</dbReference>
<dbReference type="GO" id="GO:0009401">
    <property type="term" value="P:phosphoenolpyruvate-dependent sugar phosphotransferase system"/>
    <property type="evidence" value="ECO:0007669"/>
    <property type="project" value="UniProtKB-KW"/>
</dbReference>
<evidence type="ECO:0000256" key="6">
    <source>
        <dbReference type="ARBA" id="ARBA00022679"/>
    </source>
</evidence>
<name>A0A223HZJ3_THETR</name>
<sequence>MYRAILCEENIILNARFDNKWDAIRYCGEILVRNGYVYKEYVERMVDREKEATVYIGNNVAIPHGTNGSEPYIITSGISVLQVPEGVQFEDGIAYILIGIAGRDGEHIKILSSIATVCSDIDNVQKLREAKDKKVICSILKDMEVI</sequence>
<evidence type="ECO:0000256" key="1">
    <source>
        <dbReference type="ARBA" id="ARBA00002434"/>
    </source>
</evidence>
<protein>
    <recommendedName>
        <fullName evidence="2">Mannitol-specific phosphotransferase enzyme IIA component</fullName>
    </recommendedName>
    <alternativeName>
        <fullName evidence="10">EIIA</fullName>
    </alternativeName>
    <alternativeName>
        <fullName evidence="11">EIII</fullName>
    </alternativeName>
    <alternativeName>
        <fullName evidence="9">PTS system mannitol-specific EIIA component</fullName>
    </alternativeName>
</protein>
<evidence type="ECO:0000256" key="9">
    <source>
        <dbReference type="ARBA" id="ARBA00029908"/>
    </source>
</evidence>
<reference evidence="13 14" key="1">
    <citation type="submission" date="2016-08" db="EMBL/GenBank/DDBJ databases">
        <title>A novel genetic cassette of butanologenic Thermoanaerobacterium thermosaccharolyticum that directly convert cellulose to butanol.</title>
        <authorList>
            <person name="Li T."/>
            <person name="He J."/>
        </authorList>
    </citation>
    <scope>NUCLEOTIDE SEQUENCE [LARGE SCALE GENOMIC DNA]</scope>
    <source>
        <strain evidence="13 14">TG57</strain>
    </source>
</reference>
<dbReference type="CDD" id="cd00211">
    <property type="entry name" value="PTS_IIA_fru"/>
    <property type="match status" value="1"/>
</dbReference>
<dbReference type="InterPro" id="IPR050893">
    <property type="entry name" value="Sugar_PTS"/>
</dbReference>
<comment type="function">
    <text evidence="1">The phosphoenolpyruvate-dependent sugar phosphotransferase system (sugar PTS), a major carbohydrate active transport system, catalyzes the phosphorylation of incoming sugar substrates concomitantly with their translocation across the cell membrane. The enzyme II CmtAB PTS system is involved in D-mannitol transport.</text>
</comment>
<dbReference type="GO" id="GO:0016301">
    <property type="term" value="F:kinase activity"/>
    <property type="evidence" value="ECO:0007669"/>
    <property type="project" value="UniProtKB-KW"/>
</dbReference>
<proteinExistence type="predicted"/>
<evidence type="ECO:0000256" key="3">
    <source>
        <dbReference type="ARBA" id="ARBA00022448"/>
    </source>
</evidence>
<dbReference type="AlphaFoldDB" id="A0A223HZJ3"/>
<dbReference type="GO" id="GO:0005886">
    <property type="term" value="C:plasma membrane"/>
    <property type="evidence" value="ECO:0007669"/>
    <property type="project" value="TreeGrafter"/>
</dbReference>
<keyword evidence="5" id="KW-0762">Sugar transport</keyword>
<accession>A0A223HZJ3</accession>
<dbReference type="Pfam" id="PF00359">
    <property type="entry name" value="PTS_EIIA_2"/>
    <property type="match status" value="1"/>
</dbReference>
<feature type="domain" description="PTS EIIA type-2" evidence="12">
    <location>
        <begin position="4"/>
        <end position="143"/>
    </location>
</feature>
<gene>
    <name evidence="13" type="ORF">Thert_01728</name>
</gene>
<evidence type="ECO:0000256" key="7">
    <source>
        <dbReference type="ARBA" id="ARBA00022683"/>
    </source>
</evidence>
<evidence type="ECO:0000256" key="10">
    <source>
        <dbReference type="ARBA" id="ARBA00030956"/>
    </source>
</evidence>
<dbReference type="InterPro" id="IPR002178">
    <property type="entry name" value="PTS_EIIA_type-2_dom"/>
</dbReference>
<keyword evidence="6" id="KW-0808">Transferase</keyword>
<evidence type="ECO:0000259" key="12">
    <source>
        <dbReference type="PROSITE" id="PS51094"/>
    </source>
</evidence>
<evidence type="ECO:0000256" key="8">
    <source>
        <dbReference type="ARBA" id="ARBA00022777"/>
    </source>
</evidence>
<dbReference type="Proteomes" id="UP000214975">
    <property type="component" value="Chromosome"/>
</dbReference>
<evidence type="ECO:0000313" key="13">
    <source>
        <dbReference type="EMBL" id="AST57725.1"/>
    </source>
</evidence>
<dbReference type="EMBL" id="CP016893">
    <property type="protein sequence ID" value="AST57725.1"/>
    <property type="molecule type" value="Genomic_DNA"/>
</dbReference>
<dbReference type="SUPFAM" id="SSF55804">
    <property type="entry name" value="Phoshotransferase/anion transport protein"/>
    <property type="match status" value="1"/>
</dbReference>
<dbReference type="Gene3D" id="3.40.930.10">
    <property type="entry name" value="Mannitol-specific EII, Chain A"/>
    <property type="match status" value="1"/>
</dbReference>
<dbReference type="PANTHER" id="PTHR30181">
    <property type="entry name" value="MANNITOL PERMEASE IIC COMPONENT"/>
    <property type="match status" value="1"/>
</dbReference>
<keyword evidence="8" id="KW-0418">Kinase</keyword>
<dbReference type="GO" id="GO:0090563">
    <property type="term" value="F:protein-phosphocysteine-sugar phosphotransferase activity"/>
    <property type="evidence" value="ECO:0007669"/>
    <property type="project" value="TreeGrafter"/>
</dbReference>
<evidence type="ECO:0000256" key="5">
    <source>
        <dbReference type="ARBA" id="ARBA00022597"/>
    </source>
</evidence>
<evidence type="ECO:0000256" key="2">
    <source>
        <dbReference type="ARBA" id="ARBA00014783"/>
    </source>
</evidence>
<dbReference type="PROSITE" id="PS51094">
    <property type="entry name" value="PTS_EIIA_TYPE_2"/>
    <property type="match status" value="1"/>
</dbReference>
<organism evidence="13 14">
    <name type="scientific">Thermoanaerobacterium thermosaccharolyticum</name>
    <name type="common">Clostridium thermosaccharolyticum</name>
    <dbReference type="NCBI Taxonomy" id="1517"/>
    <lineage>
        <taxon>Bacteria</taxon>
        <taxon>Bacillati</taxon>
        <taxon>Bacillota</taxon>
        <taxon>Clostridia</taxon>
        <taxon>Thermoanaerobacterales</taxon>
        <taxon>Thermoanaerobacteraceae</taxon>
        <taxon>Thermoanaerobacterium</taxon>
    </lineage>
</organism>
<evidence type="ECO:0000313" key="14">
    <source>
        <dbReference type="Proteomes" id="UP000214975"/>
    </source>
</evidence>
<keyword evidence="3" id="KW-0813">Transport</keyword>
<evidence type="ECO:0000256" key="4">
    <source>
        <dbReference type="ARBA" id="ARBA00022553"/>
    </source>
</evidence>
<evidence type="ECO:0000256" key="11">
    <source>
        <dbReference type="ARBA" id="ARBA00030962"/>
    </source>
</evidence>